<dbReference type="Pfam" id="PF10539">
    <property type="entry name" value="Dev_Cell_Death"/>
    <property type="match status" value="1"/>
</dbReference>
<feature type="region of interest" description="Disordered" evidence="1">
    <location>
        <begin position="92"/>
        <end position="179"/>
    </location>
</feature>
<dbReference type="PANTHER" id="PTHR46444:SF3">
    <property type="entry name" value="DCD (DEVELOPMENT AND CELL DEATH) DOMAIN PROTEIN"/>
    <property type="match status" value="1"/>
</dbReference>
<evidence type="ECO:0000256" key="1">
    <source>
        <dbReference type="SAM" id="MobiDB-lite"/>
    </source>
</evidence>
<proteinExistence type="predicted"/>
<dbReference type="STRING" id="1590841.A0A2R6RBH9"/>
<dbReference type="PANTHER" id="PTHR46444">
    <property type="entry name" value="DCD (DEVELOPMENT AND CELL DEATH) DOMAIN PROTEIN-RELATED"/>
    <property type="match status" value="1"/>
</dbReference>
<dbReference type="SMART" id="SM00767">
    <property type="entry name" value="DCD"/>
    <property type="match status" value="1"/>
</dbReference>
<evidence type="ECO:0000313" key="4">
    <source>
        <dbReference type="Proteomes" id="UP000241394"/>
    </source>
</evidence>
<feature type="region of interest" description="Disordered" evidence="1">
    <location>
        <begin position="1"/>
        <end position="44"/>
    </location>
</feature>
<feature type="compositionally biased region" description="Basic residues" evidence="1">
    <location>
        <begin position="97"/>
        <end position="110"/>
    </location>
</feature>
<dbReference type="EMBL" id="NKQK01000008">
    <property type="protein sequence ID" value="PSS24893.1"/>
    <property type="molecule type" value="Genomic_DNA"/>
</dbReference>
<protein>
    <submittedName>
        <fullName evidence="3">B2 protein</fullName>
    </submittedName>
</protein>
<dbReference type="OrthoDB" id="1920894at2759"/>
<feature type="compositionally biased region" description="Basic and acidic residues" evidence="1">
    <location>
        <begin position="165"/>
        <end position="176"/>
    </location>
</feature>
<reference evidence="4" key="2">
    <citation type="journal article" date="2018" name="BMC Genomics">
        <title>A manually annotated Actinidia chinensis var. chinensis (kiwifruit) genome highlights the challenges associated with draft genomes and gene prediction in plants.</title>
        <authorList>
            <person name="Pilkington S.M."/>
            <person name="Crowhurst R."/>
            <person name="Hilario E."/>
            <person name="Nardozza S."/>
            <person name="Fraser L."/>
            <person name="Peng Y."/>
            <person name="Gunaseelan K."/>
            <person name="Simpson R."/>
            <person name="Tahir J."/>
            <person name="Deroles S.C."/>
            <person name="Templeton K."/>
            <person name="Luo Z."/>
            <person name="Davy M."/>
            <person name="Cheng C."/>
            <person name="McNeilage M."/>
            <person name="Scaglione D."/>
            <person name="Liu Y."/>
            <person name="Zhang Q."/>
            <person name="Datson P."/>
            <person name="De Silva N."/>
            <person name="Gardiner S.E."/>
            <person name="Bassett H."/>
            <person name="Chagne D."/>
            <person name="McCallum J."/>
            <person name="Dzierzon H."/>
            <person name="Deng C."/>
            <person name="Wang Y.Y."/>
            <person name="Barron L."/>
            <person name="Manako K."/>
            <person name="Bowen J."/>
            <person name="Foster T.M."/>
            <person name="Erridge Z.A."/>
            <person name="Tiffin H."/>
            <person name="Waite C.N."/>
            <person name="Davies K.M."/>
            <person name="Grierson E.P."/>
            <person name="Laing W.A."/>
            <person name="Kirk R."/>
            <person name="Chen X."/>
            <person name="Wood M."/>
            <person name="Montefiori M."/>
            <person name="Brummell D.A."/>
            <person name="Schwinn K.E."/>
            <person name="Catanach A."/>
            <person name="Fullerton C."/>
            <person name="Li D."/>
            <person name="Meiyalaghan S."/>
            <person name="Nieuwenhuizen N."/>
            <person name="Read N."/>
            <person name="Prakash R."/>
            <person name="Hunter D."/>
            <person name="Zhang H."/>
            <person name="McKenzie M."/>
            <person name="Knabel M."/>
            <person name="Harris A."/>
            <person name="Allan A.C."/>
            <person name="Gleave A."/>
            <person name="Chen A."/>
            <person name="Janssen B.J."/>
            <person name="Plunkett B."/>
            <person name="Ampomah-Dwamena C."/>
            <person name="Voogd C."/>
            <person name="Leif D."/>
            <person name="Lafferty D."/>
            <person name="Souleyre E.J.F."/>
            <person name="Varkonyi-Gasic E."/>
            <person name="Gambi F."/>
            <person name="Hanley J."/>
            <person name="Yao J.L."/>
            <person name="Cheung J."/>
            <person name="David K.M."/>
            <person name="Warren B."/>
            <person name="Marsh K."/>
            <person name="Snowden K.C."/>
            <person name="Lin-Wang K."/>
            <person name="Brian L."/>
            <person name="Martinez-Sanchez M."/>
            <person name="Wang M."/>
            <person name="Ileperuma N."/>
            <person name="Macnee N."/>
            <person name="Campin R."/>
            <person name="McAtee P."/>
            <person name="Drummond R.S.M."/>
            <person name="Espley R.V."/>
            <person name="Ireland H.S."/>
            <person name="Wu R."/>
            <person name="Atkinson R.G."/>
            <person name="Karunairetnam S."/>
            <person name="Bulley S."/>
            <person name="Chunkath S."/>
            <person name="Hanley Z."/>
            <person name="Storey R."/>
            <person name="Thrimawithana A.H."/>
            <person name="Thomson S."/>
            <person name="David C."/>
            <person name="Testolin R."/>
            <person name="Huang H."/>
            <person name="Hellens R.P."/>
            <person name="Schaffer R.J."/>
        </authorList>
    </citation>
    <scope>NUCLEOTIDE SEQUENCE [LARGE SCALE GENOMIC DNA]</scope>
    <source>
        <strain evidence="4">cv. Red5</strain>
    </source>
</reference>
<feature type="compositionally biased region" description="Basic residues" evidence="1">
    <location>
        <begin position="25"/>
        <end position="38"/>
    </location>
</feature>
<dbReference type="Gramene" id="PSS24893">
    <property type="protein sequence ID" value="PSS24893"/>
    <property type="gene ID" value="CEY00_Acc09453"/>
</dbReference>
<keyword evidence="4" id="KW-1185">Reference proteome</keyword>
<dbReference type="AlphaFoldDB" id="A0A2R6RBH9"/>
<dbReference type="Proteomes" id="UP000241394">
    <property type="component" value="Chromosome LG8"/>
</dbReference>
<feature type="compositionally biased region" description="Basic and acidic residues" evidence="1">
    <location>
        <begin position="111"/>
        <end position="127"/>
    </location>
</feature>
<reference evidence="3 4" key="1">
    <citation type="submission" date="2017-07" db="EMBL/GenBank/DDBJ databases">
        <title>An improved, manually edited Actinidia chinensis var. chinensis (kiwifruit) genome highlights the challenges associated with draft genomes and gene prediction in plants.</title>
        <authorList>
            <person name="Pilkington S."/>
            <person name="Crowhurst R."/>
            <person name="Hilario E."/>
            <person name="Nardozza S."/>
            <person name="Fraser L."/>
            <person name="Peng Y."/>
            <person name="Gunaseelan K."/>
            <person name="Simpson R."/>
            <person name="Tahir J."/>
            <person name="Deroles S."/>
            <person name="Templeton K."/>
            <person name="Luo Z."/>
            <person name="Davy M."/>
            <person name="Cheng C."/>
            <person name="Mcneilage M."/>
            <person name="Scaglione D."/>
            <person name="Liu Y."/>
            <person name="Zhang Q."/>
            <person name="Datson P."/>
            <person name="De Silva N."/>
            <person name="Gardiner S."/>
            <person name="Bassett H."/>
            <person name="Chagne D."/>
            <person name="Mccallum J."/>
            <person name="Dzierzon H."/>
            <person name="Deng C."/>
            <person name="Wang Y.-Y."/>
            <person name="Barron N."/>
            <person name="Manako K."/>
            <person name="Bowen J."/>
            <person name="Foster T."/>
            <person name="Erridge Z."/>
            <person name="Tiffin H."/>
            <person name="Waite C."/>
            <person name="Davies K."/>
            <person name="Grierson E."/>
            <person name="Laing W."/>
            <person name="Kirk R."/>
            <person name="Chen X."/>
            <person name="Wood M."/>
            <person name="Montefiori M."/>
            <person name="Brummell D."/>
            <person name="Schwinn K."/>
            <person name="Catanach A."/>
            <person name="Fullerton C."/>
            <person name="Li D."/>
            <person name="Meiyalaghan S."/>
            <person name="Nieuwenhuizen N."/>
            <person name="Read N."/>
            <person name="Prakash R."/>
            <person name="Hunter D."/>
            <person name="Zhang H."/>
            <person name="Mckenzie M."/>
            <person name="Knabel M."/>
            <person name="Harris A."/>
            <person name="Allan A."/>
            <person name="Chen A."/>
            <person name="Janssen B."/>
            <person name="Plunkett B."/>
            <person name="Dwamena C."/>
            <person name="Voogd C."/>
            <person name="Leif D."/>
            <person name="Lafferty D."/>
            <person name="Souleyre E."/>
            <person name="Varkonyi-Gasic E."/>
            <person name="Gambi F."/>
            <person name="Hanley J."/>
            <person name="Yao J.-L."/>
            <person name="Cheung J."/>
            <person name="David K."/>
            <person name="Warren B."/>
            <person name="Marsh K."/>
            <person name="Snowden K."/>
            <person name="Lin-Wang K."/>
            <person name="Brian L."/>
            <person name="Martinez-Sanchez M."/>
            <person name="Wang M."/>
            <person name="Ileperuma N."/>
            <person name="Macnee N."/>
            <person name="Campin R."/>
            <person name="Mcatee P."/>
            <person name="Drummond R."/>
            <person name="Espley R."/>
            <person name="Ireland H."/>
            <person name="Wu R."/>
            <person name="Atkinson R."/>
            <person name="Karunairetnam S."/>
            <person name="Bulley S."/>
            <person name="Chunkath S."/>
            <person name="Hanley Z."/>
            <person name="Storey R."/>
            <person name="Thrimawithana A."/>
            <person name="Thomson S."/>
            <person name="David C."/>
            <person name="Testolin R."/>
        </authorList>
    </citation>
    <scope>NUCLEOTIDE SEQUENCE [LARGE SCALE GENOMIC DNA]</scope>
    <source>
        <strain evidence="4">cv. Red5</strain>
        <tissue evidence="3">Young leaf</tissue>
    </source>
</reference>
<evidence type="ECO:0000313" key="3">
    <source>
        <dbReference type="EMBL" id="PSS24893.1"/>
    </source>
</evidence>
<comment type="caution">
    <text evidence="3">The sequence shown here is derived from an EMBL/GenBank/DDBJ whole genome shotgun (WGS) entry which is preliminary data.</text>
</comment>
<feature type="compositionally biased region" description="Polar residues" evidence="1">
    <location>
        <begin position="10"/>
        <end position="24"/>
    </location>
</feature>
<dbReference type="PROSITE" id="PS51222">
    <property type="entry name" value="DCD"/>
    <property type="match status" value="1"/>
</dbReference>
<sequence length="627" mass="70119">MAPVKKKETQNTAEASSEPVSTKNRTPKSLKPKPKISRKSVDQGTLLVQKAKKARVLMVVSEPVSSENITPKSLNHTPKAVGKFLNKGPLQIQEKQIKKKKIVSGSKKVHSNNEKEDANNQKARETKQNSTTDGKHIGKNQEIIKIKVNGSGSQNKQHNDLGQMNKEKPSGLQKKEHCGKKKEKASWFKKIEHSQMNEEKDGQLESQQNVKKKEKLGGLIFMCNAKTKPDCFRYSVMGITMSKKELVLGIKSGLKLFLYDFDLKLLYGIYKASSSGGMKLEPAAFGGAFPVQVRFSVHQDCYPLPESVFRKAIKENYNEKNKFNTELTVQQVKRLMELFRPAEVLTPAPPIGPTPMMAIHDMKVDEGARESLANQLTDSLAGDPRTYDEGRSYHVLANEKGQHLTSGQVPSTEREYFSQNYFPNEMEYRTYGLRRESQNLTLPISQIAPALEPHPGYMHKEAVPAQELATLHDPNLVNENRYQTYGSFPRQELQSSTPLVTTTMASNVDSYSKVPYPTYHCGGSFPDLYRPLSGSEQVPVGSYAFSGRGETYPSETAYLQLGETYLTETNHLGRREIGDAGMLYSTYASNALSEYNQTLMRQGAVPESLFAPVSSRYSFAGPPLSRR</sequence>
<evidence type="ECO:0000259" key="2">
    <source>
        <dbReference type="PROSITE" id="PS51222"/>
    </source>
</evidence>
<feature type="domain" description="DCD" evidence="2">
    <location>
        <begin position="214"/>
        <end position="341"/>
    </location>
</feature>
<gene>
    <name evidence="3" type="ORF">CEY00_Acc09453</name>
</gene>
<name>A0A2R6RBH9_ACTCC</name>
<accession>A0A2R6RBH9</accession>
<dbReference type="InParanoid" id="A0A2R6RBH9"/>
<dbReference type="InterPro" id="IPR013989">
    <property type="entry name" value="Dev_and_cell_death_domain"/>
</dbReference>
<organism evidence="3 4">
    <name type="scientific">Actinidia chinensis var. chinensis</name>
    <name type="common">Chinese soft-hair kiwi</name>
    <dbReference type="NCBI Taxonomy" id="1590841"/>
    <lineage>
        <taxon>Eukaryota</taxon>
        <taxon>Viridiplantae</taxon>
        <taxon>Streptophyta</taxon>
        <taxon>Embryophyta</taxon>
        <taxon>Tracheophyta</taxon>
        <taxon>Spermatophyta</taxon>
        <taxon>Magnoliopsida</taxon>
        <taxon>eudicotyledons</taxon>
        <taxon>Gunneridae</taxon>
        <taxon>Pentapetalae</taxon>
        <taxon>asterids</taxon>
        <taxon>Ericales</taxon>
        <taxon>Actinidiaceae</taxon>
        <taxon>Actinidia</taxon>
    </lineage>
</organism>
<feature type="compositionally biased region" description="Polar residues" evidence="1">
    <location>
        <begin position="150"/>
        <end position="162"/>
    </location>
</feature>